<dbReference type="RefSeq" id="WP_085378684.1">
    <property type="nucleotide sequence ID" value="NZ_CP020612.1"/>
</dbReference>
<evidence type="ECO:0000256" key="8">
    <source>
        <dbReference type="ARBA" id="ARBA00023047"/>
    </source>
</evidence>
<evidence type="ECO:0000256" key="2">
    <source>
        <dbReference type="ARBA" id="ARBA00009450"/>
    </source>
</evidence>
<reference evidence="17 18" key="1">
    <citation type="submission" date="2017-03" db="EMBL/GenBank/DDBJ databases">
        <title>Genome sequence of Paracoccus contaminans isolated from a water microcosm.</title>
        <authorList>
            <person name="Aurass P."/>
            <person name="Karste S."/>
            <person name="Trost E."/>
            <person name="Glaeser S.P."/>
            <person name="Kaempfer P."/>
            <person name="Flieger A."/>
        </authorList>
    </citation>
    <scope>NUCLEOTIDE SEQUENCE [LARGE SCALE GENOMIC DNA]</scope>
    <source>
        <strain evidence="18">RKI 16-01929T\LMG 29738T\CCM 8701T\CIP 111112T</strain>
    </source>
</reference>
<evidence type="ECO:0000256" key="4">
    <source>
        <dbReference type="ARBA" id="ARBA00022452"/>
    </source>
</evidence>
<evidence type="ECO:0000256" key="3">
    <source>
        <dbReference type="ARBA" id="ARBA00022448"/>
    </source>
</evidence>
<keyword evidence="4" id="KW-1134">Transmembrane beta strand</keyword>
<dbReference type="STRING" id="1945662.B0A89_01560"/>
<keyword evidence="9" id="KW-0406">Ion transport</keyword>
<comment type="subcellular location">
    <subcellularLocation>
        <location evidence="1">Cell outer membrane</location>
        <topology evidence="1">Multi-pass membrane protein</topology>
    </subcellularLocation>
</comment>
<keyword evidence="3" id="KW-0813">Transport</keyword>
<accession>A0A1W6D0H7</accession>
<keyword evidence="10" id="KW-0626">Porin</keyword>
<evidence type="ECO:0000256" key="6">
    <source>
        <dbReference type="ARBA" id="ARBA00022692"/>
    </source>
</evidence>
<evidence type="ECO:0000256" key="14">
    <source>
        <dbReference type="ARBA" id="ARBA00023288"/>
    </source>
</evidence>
<keyword evidence="13" id="KW-0998">Cell outer membrane</keyword>
<dbReference type="AlphaFoldDB" id="A0A1W6D0H7"/>
<keyword evidence="12" id="KW-0564">Palmitate</keyword>
<keyword evidence="8" id="KW-0625">Polysaccharide transport</keyword>
<evidence type="ECO:0000313" key="17">
    <source>
        <dbReference type="EMBL" id="ARJ70633.1"/>
    </source>
</evidence>
<evidence type="ECO:0000256" key="7">
    <source>
        <dbReference type="ARBA" id="ARBA00022729"/>
    </source>
</evidence>
<gene>
    <name evidence="17" type="ORF">B0A89_01560</name>
</gene>
<dbReference type="GO" id="GO:0015159">
    <property type="term" value="F:polysaccharide transmembrane transporter activity"/>
    <property type="evidence" value="ECO:0007669"/>
    <property type="project" value="InterPro"/>
</dbReference>
<proteinExistence type="inferred from homology"/>
<dbReference type="EMBL" id="CP020612">
    <property type="protein sequence ID" value="ARJ70633.1"/>
    <property type="molecule type" value="Genomic_DNA"/>
</dbReference>
<dbReference type="Gene3D" id="3.10.560.10">
    <property type="entry name" value="Outer membrane lipoprotein wza domain like"/>
    <property type="match status" value="2"/>
</dbReference>
<evidence type="ECO:0000256" key="9">
    <source>
        <dbReference type="ARBA" id="ARBA00023065"/>
    </source>
</evidence>
<evidence type="ECO:0000259" key="15">
    <source>
        <dbReference type="Pfam" id="PF02563"/>
    </source>
</evidence>
<comment type="similarity">
    <text evidence="2">Belongs to the BexD/CtrA/VexA family.</text>
</comment>
<name>A0A1W6D0H7_9RHOB</name>
<dbReference type="InterPro" id="IPR054765">
    <property type="entry name" value="SLBB_dom"/>
</dbReference>
<dbReference type="Pfam" id="PF22461">
    <property type="entry name" value="SLBB_2"/>
    <property type="match status" value="1"/>
</dbReference>
<evidence type="ECO:0000256" key="13">
    <source>
        <dbReference type="ARBA" id="ARBA00023237"/>
    </source>
</evidence>
<dbReference type="GO" id="GO:0009279">
    <property type="term" value="C:cell outer membrane"/>
    <property type="evidence" value="ECO:0007669"/>
    <property type="project" value="UniProtKB-SubCell"/>
</dbReference>
<dbReference type="Proteomes" id="UP000193017">
    <property type="component" value="Chromosome"/>
</dbReference>
<dbReference type="InterPro" id="IPR049712">
    <property type="entry name" value="Poly_export"/>
</dbReference>
<dbReference type="GO" id="GO:0046930">
    <property type="term" value="C:pore complex"/>
    <property type="evidence" value="ECO:0007669"/>
    <property type="project" value="UniProtKB-KW"/>
</dbReference>
<keyword evidence="14" id="KW-0449">Lipoprotein</keyword>
<keyword evidence="5" id="KW-0762">Sugar transport</keyword>
<dbReference type="OrthoDB" id="7198507at2"/>
<dbReference type="PANTHER" id="PTHR33619">
    <property type="entry name" value="POLYSACCHARIDE EXPORT PROTEIN GFCE-RELATED"/>
    <property type="match status" value="1"/>
</dbReference>
<keyword evidence="7" id="KW-0732">Signal</keyword>
<keyword evidence="11" id="KW-0472">Membrane</keyword>
<organism evidence="17 18">
    <name type="scientific">Paracoccus contaminans</name>
    <dbReference type="NCBI Taxonomy" id="1945662"/>
    <lineage>
        <taxon>Bacteria</taxon>
        <taxon>Pseudomonadati</taxon>
        <taxon>Pseudomonadota</taxon>
        <taxon>Alphaproteobacteria</taxon>
        <taxon>Rhodobacterales</taxon>
        <taxon>Paracoccaceae</taxon>
        <taxon>Paracoccus</taxon>
    </lineage>
</organism>
<dbReference type="GO" id="GO:0015288">
    <property type="term" value="F:porin activity"/>
    <property type="evidence" value="ECO:0007669"/>
    <property type="project" value="UniProtKB-KW"/>
</dbReference>
<sequence>MASVSLLAGCALPRSGPSKREILKGDIQQGGNTHVVYVDDRIAREASFAPSYGFGAQFTGAGAVGADEIRPGDVLGLTVWENVDDGLLASMGQSNTNLQQLQVDSNGYIFVPYAGRVKAAGNTPDELRRVITQRLEQQTPDPQVSVTRVAGDGATVSVMGKVNGQGVFPIERPTRTLSAMLARAGGVSIDPEIAVVIVKRGTNTGRVWLKDLYANARNDIALRPGDVVLVEEDQRSFTALGALGGQTKVPLGSEAINALEAIAMVGGLSSNLADPTGVFVLRDEPMSVARKVLSKQVYGDQRMAYVLDLTRPNGLFVARDFMIRDGDTVYVTEAPYVQWQKTLGAITGAAGSANALENVAR</sequence>
<keyword evidence="6" id="KW-0812">Transmembrane</keyword>
<evidence type="ECO:0000256" key="11">
    <source>
        <dbReference type="ARBA" id="ARBA00023136"/>
    </source>
</evidence>
<feature type="domain" description="SLBB" evidence="16">
    <location>
        <begin position="156"/>
        <end position="230"/>
    </location>
</feature>
<dbReference type="GO" id="GO:0006811">
    <property type="term" value="P:monoatomic ion transport"/>
    <property type="evidence" value="ECO:0007669"/>
    <property type="project" value="UniProtKB-KW"/>
</dbReference>
<keyword evidence="18" id="KW-1185">Reference proteome</keyword>
<evidence type="ECO:0000256" key="12">
    <source>
        <dbReference type="ARBA" id="ARBA00023139"/>
    </source>
</evidence>
<evidence type="ECO:0000256" key="5">
    <source>
        <dbReference type="ARBA" id="ARBA00022597"/>
    </source>
</evidence>
<dbReference type="PANTHER" id="PTHR33619:SF3">
    <property type="entry name" value="POLYSACCHARIDE EXPORT PROTEIN GFCE-RELATED"/>
    <property type="match status" value="1"/>
</dbReference>
<evidence type="ECO:0000256" key="1">
    <source>
        <dbReference type="ARBA" id="ARBA00004571"/>
    </source>
</evidence>
<feature type="domain" description="Polysaccharide export protein N-terminal" evidence="15">
    <location>
        <begin position="68"/>
        <end position="147"/>
    </location>
</feature>
<evidence type="ECO:0000256" key="10">
    <source>
        <dbReference type="ARBA" id="ARBA00023114"/>
    </source>
</evidence>
<evidence type="ECO:0000259" key="16">
    <source>
        <dbReference type="Pfam" id="PF22461"/>
    </source>
</evidence>
<evidence type="ECO:0000313" key="18">
    <source>
        <dbReference type="Proteomes" id="UP000193017"/>
    </source>
</evidence>
<dbReference type="Gene3D" id="3.30.1950.10">
    <property type="entry name" value="wza like domain"/>
    <property type="match status" value="1"/>
</dbReference>
<dbReference type="InterPro" id="IPR003715">
    <property type="entry name" value="Poly_export_N"/>
</dbReference>
<protein>
    <submittedName>
        <fullName evidence="17">Sugar ABC transporter substrate-binding protein</fullName>
    </submittedName>
</protein>
<dbReference type="Pfam" id="PF02563">
    <property type="entry name" value="Poly_export"/>
    <property type="match status" value="1"/>
</dbReference>
<dbReference type="KEGG" id="pcon:B0A89_01560"/>